<dbReference type="Proteomes" id="UP000278673">
    <property type="component" value="Unassembled WGS sequence"/>
</dbReference>
<keyword evidence="3" id="KW-1185">Reference proteome</keyword>
<gene>
    <name evidence="2" type="ORF">EBN88_00375</name>
</gene>
<evidence type="ECO:0000313" key="3">
    <source>
        <dbReference type="Proteomes" id="UP000278673"/>
    </source>
</evidence>
<evidence type="ECO:0008006" key="4">
    <source>
        <dbReference type="Google" id="ProtNLM"/>
    </source>
</evidence>
<feature type="compositionally biased region" description="Basic and acidic residues" evidence="1">
    <location>
        <begin position="165"/>
        <end position="192"/>
    </location>
</feature>
<evidence type="ECO:0000256" key="1">
    <source>
        <dbReference type="SAM" id="MobiDB-lite"/>
    </source>
</evidence>
<dbReference type="EMBL" id="RFFJ01000001">
    <property type="protein sequence ID" value="RMI46725.1"/>
    <property type="molecule type" value="Genomic_DNA"/>
</dbReference>
<feature type="region of interest" description="Disordered" evidence="1">
    <location>
        <begin position="132"/>
        <end position="232"/>
    </location>
</feature>
<evidence type="ECO:0000313" key="2">
    <source>
        <dbReference type="EMBL" id="RMI46725.1"/>
    </source>
</evidence>
<accession>A0A3M2MDK2</accession>
<proteinExistence type="predicted"/>
<protein>
    <recommendedName>
        <fullName evidence="4">Phage or prophage related protein</fullName>
    </recommendedName>
</protein>
<reference evidence="2 3" key="1">
    <citation type="submission" date="2018-10" db="EMBL/GenBank/DDBJ databases">
        <title>Isolation, diversity and antifungal activity of actinobacteria from wheat.</title>
        <authorList>
            <person name="Han C."/>
        </authorList>
    </citation>
    <scope>NUCLEOTIDE SEQUENCE [LARGE SCALE GENOMIC DNA]</scope>
    <source>
        <strain evidence="2 3">NEAU-YY642</strain>
    </source>
</reference>
<sequence length="340" mass="35983">MARIRTIKPEAFFSESLAGVSLTAERTFFGLVTQADDQGRFRDHPAIIAGVLWPLRPEHTAVDVEADLGALAEAGLICRYTGCDGRGYLHIVTWHLHQKIDRPSKSRTPACPIHQPKATCGGCGAATCQHPSRPGTSFVEPARGLDEPSTSVPRVLNEGSSRTRRGVDEAGPHHGDVRDARGDCAGQERVDESSTNARGALVEDSSSPREGVASGSRTVDLGSTAKAGRAAPADRAAAQMLIAEYVAGCAHRPPKQVVGHLARQVGALLDEGVDPGAVRAGLERFRQRPMHPSVLPSLVNEALNPPADGGGLGRPRSVSTVPRHVAWTNPVDPAAYEGEL</sequence>
<organism evidence="2 3">
    <name type="scientific">Streptomyces triticirhizae</name>
    <dbReference type="NCBI Taxonomy" id="2483353"/>
    <lineage>
        <taxon>Bacteria</taxon>
        <taxon>Bacillati</taxon>
        <taxon>Actinomycetota</taxon>
        <taxon>Actinomycetes</taxon>
        <taxon>Kitasatosporales</taxon>
        <taxon>Streptomycetaceae</taxon>
        <taxon>Streptomyces</taxon>
    </lineage>
</organism>
<dbReference type="RefSeq" id="WP_122181726.1">
    <property type="nucleotide sequence ID" value="NZ_RFFJ01000001.1"/>
</dbReference>
<comment type="caution">
    <text evidence="2">The sequence shown here is derived from an EMBL/GenBank/DDBJ whole genome shotgun (WGS) entry which is preliminary data.</text>
</comment>
<dbReference type="AlphaFoldDB" id="A0A3M2MDK2"/>
<name>A0A3M2MDK2_9ACTN</name>